<dbReference type="Gene3D" id="3.10.180.10">
    <property type="entry name" value="2,3-Dihydroxybiphenyl 1,2-Dioxygenase, domain 1"/>
    <property type="match status" value="1"/>
</dbReference>
<dbReference type="InterPro" id="IPR029068">
    <property type="entry name" value="Glyas_Bleomycin-R_OHBP_Dase"/>
</dbReference>
<evidence type="ECO:0000313" key="2">
    <source>
        <dbReference type="EMBL" id="MEX8191393.1"/>
    </source>
</evidence>
<name>A0ABV3ZR55_9BURK</name>
<dbReference type="EMBL" id="JBFYGN010000001">
    <property type="protein sequence ID" value="MEX8191393.1"/>
    <property type="molecule type" value="Genomic_DNA"/>
</dbReference>
<feature type="domain" description="PhnB-like" evidence="1">
    <location>
        <begin position="2"/>
        <end position="139"/>
    </location>
</feature>
<evidence type="ECO:0000313" key="3">
    <source>
        <dbReference type="Proteomes" id="UP001561046"/>
    </source>
</evidence>
<dbReference type="RefSeq" id="WP_369336618.1">
    <property type="nucleotide sequence ID" value="NZ_JBFYGN010000001.1"/>
</dbReference>
<dbReference type="Proteomes" id="UP001561046">
    <property type="component" value="Unassembled WGS sequence"/>
</dbReference>
<dbReference type="PANTHER" id="PTHR33990">
    <property type="entry name" value="PROTEIN YJDN-RELATED"/>
    <property type="match status" value="1"/>
</dbReference>
<reference evidence="2 3" key="1">
    <citation type="journal article" date="2013" name="Int. J. Syst. Evol. Microbiol.">
        <title>Comamonas guangdongensis sp. nov., isolated from subterranean forest sediment, and emended description of the genus Comamonas.</title>
        <authorList>
            <person name="Zhang J."/>
            <person name="Wang Y."/>
            <person name="Zhou S."/>
            <person name="Wu C."/>
            <person name="He J."/>
            <person name="Li F."/>
        </authorList>
    </citation>
    <scope>NUCLEOTIDE SEQUENCE [LARGE SCALE GENOMIC DNA]</scope>
    <source>
        <strain evidence="2 3">CCTCC AB2011133</strain>
    </source>
</reference>
<sequence>MQIQPYLFFNGRCEEALNFYQKAIGARVTVLMRFKDAPPAPKEASPQDCGPAAVAPEKIMHANVQIGETQIMASDGMNDGKPEFKGFSLSINAPSDEEAERIFAALGDGGRVQMSLGPTFFASRFGMVADRFGVMWMVIVPLPDIG</sequence>
<evidence type="ECO:0000259" key="1">
    <source>
        <dbReference type="Pfam" id="PF06983"/>
    </source>
</evidence>
<organism evidence="2 3">
    <name type="scientific">Comamonas guangdongensis</name>
    <dbReference type="NCBI Taxonomy" id="510515"/>
    <lineage>
        <taxon>Bacteria</taxon>
        <taxon>Pseudomonadati</taxon>
        <taxon>Pseudomonadota</taxon>
        <taxon>Betaproteobacteria</taxon>
        <taxon>Burkholderiales</taxon>
        <taxon>Comamonadaceae</taxon>
        <taxon>Comamonas</taxon>
    </lineage>
</organism>
<comment type="caution">
    <text evidence="2">The sequence shown here is derived from an EMBL/GenBank/DDBJ whole genome shotgun (WGS) entry which is preliminary data.</text>
</comment>
<accession>A0ABV3ZR55</accession>
<gene>
    <name evidence="2" type="ORF">AB6724_00910</name>
</gene>
<dbReference type="InterPro" id="IPR028973">
    <property type="entry name" value="PhnB-like"/>
</dbReference>
<proteinExistence type="predicted"/>
<dbReference type="CDD" id="cd06588">
    <property type="entry name" value="PhnB_like"/>
    <property type="match status" value="1"/>
</dbReference>
<dbReference type="PANTHER" id="PTHR33990:SF1">
    <property type="entry name" value="PROTEIN YJDN"/>
    <property type="match status" value="1"/>
</dbReference>
<dbReference type="SUPFAM" id="SSF54593">
    <property type="entry name" value="Glyoxalase/Bleomycin resistance protein/Dihydroxybiphenyl dioxygenase"/>
    <property type="match status" value="1"/>
</dbReference>
<protein>
    <submittedName>
        <fullName evidence="2">VOC family protein</fullName>
    </submittedName>
</protein>
<keyword evidence="3" id="KW-1185">Reference proteome</keyword>
<dbReference type="Pfam" id="PF06983">
    <property type="entry name" value="3-dmu-9_3-mt"/>
    <property type="match status" value="1"/>
</dbReference>